<dbReference type="PANTHER" id="PTHR13495:SF0">
    <property type="entry name" value="PSME3-INTERACTING PROTEIN"/>
    <property type="match status" value="1"/>
</dbReference>
<accession>A0A1L9VHP1</accession>
<proteinExistence type="predicted"/>
<dbReference type="Pfam" id="PF10187">
    <property type="entry name" value="FAM192A_Fyv6_N"/>
    <property type="match status" value="1"/>
</dbReference>
<sequence length="246" mass="27249">MSSGFVSAGTNDEPVERDDDWQRVQRELEEERKRKADLGKQDGGKSLFDVLEQNKMAKQEAFEEKIKLKNQFRSLDEDEVDFLDSIMESTRAQEAAVKKDTADQLEVFRKQREEAEKALLEDGSANVVPAAEGEDWKIPGRKRRREKKRDSLIPGKKRKSTAEGIGEDSPQTEKKTEGNQPSTKEEKNTEPVPAKSGPVAPQKEPQSAPGSNNPGKPAAKTTNSKPPEPPKPAASLGLAYYGSDSE</sequence>
<reference evidence="6" key="1">
    <citation type="journal article" date="2017" name="Genome Biol.">
        <title>Comparative genomics reveals high biological diversity and specific adaptations in the industrially and medically important fungal genus Aspergillus.</title>
        <authorList>
            <person name="de Vries R.P."/>
            <person name="Riley R."/>
            <person name="Wiebenga A."/>
            <person name="Aguilar-Osorio G."/>
            <person name="Amillis S."/>
            <person name="Uchima C.A."/>
            <person name="Anderluh G."/>
            <person name="Asadollahi M."/>
            <person name="Askin M."/>
            <person name="Barry K."/>
            <person name="Battaglia E."/>
            <person name="Bayram O."/>
            <person name="Benocci T."/>
            <person name="Braus-Stromeyer S.A."/>
            <person name="Caldana C."/>
            <person name="Canovas D."/>
            <person name="Cerqueira G.C."/>
            <person name="Chen F."/>
            <person name="Chen W."/>
            <person name="Choi C."/>
            <person name="Clum A."/>
            <person name="Dos Santos R.A."/>
            <person name="Damasio A.R."/>
            <person name="Diallinas G."/>
            <person name="Emri T."/>
            <person name="Fekete E."/>
            <person name="Flipphi M."/>
            <person name="Freyberg S."/>
            <person name="Gallo A."/>
            <person name="Gournas C."/>
            <person name="Habgood R."/>
            <person name="Hainaut M."/>
            <person name="Harispe M.L."/>
            <person name="Henrissat B."/>
            <person name="Hilden K.S."/>
            <person name="Hope R."/>
            <person name="Hossain A."/>
            <person name="Karabika E."/>
            <person name="Karaffa L."/>
            <person name="Karanyi Z."/>
            <person name="Krasevec N."/>
            <person name="Kuo A."/>
            <person name="Kusch H."/>
            <person name="LaButti K."/>
            <person name="Lagendijk E.L."/>
            <person name="Lapidus A."/>
            <person name="Levasseur A."/>
            <person name="Lindquist E."/>
            <person name="Lipzen A."/>
            <person name="Logrieco A.F."/>
            <person name="MacCabe A."/>
            <person name="Maekelae M.R."/>
            <person name="Malavazi I."/>
            <person name="Melin P."/>
            <person name="Meyer V."/>
            <person name="Mielnichuk N."/>
            <person name="Miskei M."/>
            <person name="Molnar A.P."/>
            <person name="Mule G."/>
            <person name="Ngan C.Y."/>
            <person name="Orejas M."/>
            <person name="Orosz E."/>
            <person name="Ouedraogo J.P."/>
            <person name="Overkamp K.M."/>
            <person name="Park H.-S."/>
            <person name="Perrone G."/>
            <person name="Piumi F."/>
            <person name="Punt P.J."/>
            <person name="Ram A.F."/>
            <person name="Ramon A."/>
            <person name="Rauscher S."/>
            <person name="Record E."/>
            <person name="Riano-Pachon D.M."/>
            <person name="Robert V."/>
            <person name="Roehrig J."/>
            <person name="Ruller R."/>
            <person name="Salamov A."/>
            <person name="Salih N.S."/>
            <person name="Samson R.A."/>
            <person name="Sandor E."/>
            <person name="Sanguinetti M."/>
            <person name="Schuetze T."/>
            <person name="Sepcic K."/>
            <person name="Shelest E."/>
            <person name="Sherlock G."/>
            <person name="Sophianopoulou V."/>
            <person name="Squina F.M."/>
            <person name="Sun H."/>
            <person name="Susca A."/>
            <person name="Todd R.B."/>
            <person name="Tsang A."/>
            <person name="Unkles S.E."/>
            <person name="van de Wiele N."/>
            <person name="van Rossen-Uffink D."/>
            <person name="Oliveira J.V."/>
            <person name="Vesth T.C."/>
            <person name="Visser J."/>
            <person name="Yu J.-H."/>
            <person name="Zhou M."/>
            <person name="Andersen M.R."/>
            <person name="Archer D.B."/>
            <person name="Baker S.E."/>
            <person name="Benoit I."/>
            <person name="Brakhage A.A."/>
            <person name="Braus G.H."/>
            <person name="Fischer R."/>
            <person name="Frisvad J.C."/>
            <person name="Goldman G.H."/>
            <person name="Houbraken J."/>
            <person name="Oakley B."/>
            <person name="Pocsi I."/>
            <person name="Scazzocchio C."/>
            <person name="Seiboth B."/>
            <person name="vanKuyk P.A."/>
            <person name="Wortman J."/>
            <person name="Dyer P.S."/>
            <person name="Grigoriev I.V."/>
        </authorList>
    </citation>
    <scope>NUCLEOTIDE SEQUENCE [LARGE SCALE GENOMIC DNA]</scope>
    <source>
        <strain evidence="6">CBS 516.65</strain>
    </source>
</reference>
<dbReference type="RefSeq" id="XP_022400144.1">
    <property type="nucleotide sequence ID" value="XM_022546796.1"/>
</dbReference>
<keyword evidence="2" id="KW-0539">Nucleus</keyword>
<evidence type="ECO:0000256" key="2">
    <source>
        <dbReference type="ARBA" id="ARBA00023242"/>
    </source>
</evidence>
<evidence type="ECO:0000259" key="4">
    <source>
        <dbReference type="Pfam" id="PF10187"/>
    </source>
</evidence>
<feature type="region of interest" description="Disordered" evidence="3">
    <location>
        <begin position="118"/>
        <end position="246"/>
    </location>
</feature>
<dbReference type="GeneID" id="34463057"/>
<evidence type="ECO:0000313" key="5">
    <source>
        <dbReference type="EMBL" id="OJJ83446.1"/>
    </source>
</evidence>
<dbReference type="InterPro" id="IPR019331">
    <property type="entry name" value="FAM192A/Fyv6_N"/>
</dbReference>
<dbReference type="PANTHER" id="PTHR13495">
    <property type="entry name" value="NEFA-INTERACTING NUCLEAR PROTEIN NIP30"/>
    <property type="match status" value="1"/>
</dbReference>
<protein>
    <recommendedName>
        <fullName evidence="4">FAM192A/Fyv6 N-terminal domain-containing protein</fullName>
    </recommendedName>
</protein>
<feature type="compositionally biased region" description="Basic and acidic residues" evidence="3">
    <location>
        <begin position="171"/>
        <end position="189"/>
    </location>
</feature>
<feature type="compositionally biased region" description="Basic and acidic residues" evidence="3">
    <location>
        <begin position="20"/>
        <end position="43"/>
    </location>
</feature>
<feature type="compositionally biased region" description="Polar residues" evidence="3">
    <location>
        <begin position="1"/>
        <end position="10"/>
    </location>
</feature>
<gene>
    <name evidence="5" type="ORF">ASPGLDRAFT_47994</name>
</gene>
<name>A0A1L9VHP1_ASPGL</name>
<organism evidence="5 6">
    <name type="scientific">Aspergillus glaucus CBS 516.65</name>
    <dbReference type="NCBI Taxonomy" id="1160497"/>
    <lineage>
        <taxon>Eukaryota</taxon>
        <taxon>Fungi</taxon>
        <taxon>Dikarya</taxon>
        <taxon>Ascomycota</taxon>
        <taxon>Pezizomycotina</taxon>
        <taxon>Eurotiomycetes</taxon>
        <taxon>Eurotiomycetidae</taxon>
        <taxon>Eurotiales</taxon>
        <taxon>Aspergillaceae</taxon>
        <taxon>Aspergillus</taxon>
        <taxon>Aspergillus subgen. Aspergillus</taxon>
    </lineage>
</organism>
<dbReference type="VEuPathDB" id="FungiDB:ASPGLDRAFT_47994"/>
<evidence type="ECO:0000313" key="6">
    <source>
        <dbReference type="Proteomes" id="UP000184300"/>
    </source>
</evidence>
<evidence type="ECO:0000256" key="1">
    <source>
        <dbReference type="ARBA" id="ARBA00004123"/>
    </source>
</evidence>
<evidence type="ECO:0000256" key="3">
    <source>
        <dbReference type="SAM" id="MobiDB-lite"/>
    </source>
</evidence>
<comment type="subcellular location">
    <subcellularLocation>
        <location evidence="1">Nucleus</location>
    </subcellularLocation>
</comment>
<feature type="region of interest" description="Disordered" evidence="3">
    <location>
        <begin position="1"/>
        <end position="44"/>
    </location>
</feature>
<keyword evidence="6" id="KW-1185">Reference proteome</keyword>
<feature type="compositionally biased region" description="Polar residues" evidence="3">
    <location>
        <begin position="204"/>
        <end position="214"/>
    </location>
</feature>
<dbReference type="GO" id="GO:0005634">
    <property type="term" value="C:nucleus"/>
    <property type="evidence" value="ECO:0007669"/>
    <property type="project" value="UniProtKB-SubCell"/>
</dbReference>
<feature type="domain" description="FAM192A/Fyv6 N-terminal" evidence="4">
    <location>
        <begin position="5"/>
        <end position="109"/>
    </location>
</feature>
<dbReference type="Proteomes" id="UP000184300">
    <property type="component" value="Unassembled WGS sequence"/>
</dbReference>
<dbReference type="InterPro" id="IPR039845">
    <property type="entry name" value="FAM192A"/>
</dbReference>
<dbReference type="AlphaFoldDB" id="A0A1L9VHP1"/>
<dbReference type="OrthoDB" id="75807at2759"/>
<dbReference type="STRING" id="1160497.A0A1L9VHP1"/>
<dbReference type="EMBL" id="KV878899">
    <property type="protein sequence ID" value="OJJ83446.1"/>
    <property type="molecule type" value="Genomic_DNA"/>
</dbReference>